<feature type="transmembrane region" description="Helical" evidence="2">
    <location>
        <begin position="20"/>
        <end position="42"/>
    </location>
</feature>
<keyword evidence="2" id="KW-0812">Transmembrane</keyword>
<evidence type="ECO:0000256" key="1">
    <source>
        <dbReference type="SAM" id="MobiDB-lite"/>
    </source>
</evidence>
<dbReference type="RefSeq" id="WP_188717913.1">
    <property type="nucleotide sequence ID" value="NZ_BAABBD010000005.1"/>
</dbReference>
<evidence type="ECO:0000313" key="4">
    <source>
        <dbReference type="Proteomes" id="UP000626982"/>
    </source>
</evidence>
<keyword evidence="2" id="KW-1133">Transmembrane helix</keyword>
<proteinExistence type="predicted"/>
<name>A0ABQ2KK18_9MICO</name>
<dbReference type="EMBL" id="BMLM01000001">
    <property type="protein sequence ID" value="GGN85791.1"/>
    <property type="molecule type" value="Genomic_DNA"/>
</dbReference>
<gene>
    <name evidence="3" type="ORF">GCM10010968_18970</name>
</gene>
<reference evidence="4" key="1">
    <citation type="journal article" date="2019" name="Int. J. Syst. Evol. Microbiol.">
        <title>The Global Catalogue of Microorganisms (GCM) 10K type strain sequencing project: providing services to taxonomists for standard genome sequencing and annotation.</title>
        <authorList>
            <consortium name="The Broad Institute Genomics Platform"/>
            <consortium name="The Broad Institute Genome Sequencing Center for Infectious Disease"/>
            <person name="Wu L."/>
            <person name="Ma J."/>
        </authorList>
    </citation>
    <scope>NUCLEOTIDE SEQUENCE [LARGE SCALE GENOMIC DNA]</scope>
    <source>
        <strain evidence="4">CGMCC 1.6960</strain>
    </source>
</reference>
<evidence type="ECO:0000256" key="2">
    <source>
        <dbReference type="SAM" id="Phobius"/>
    </source>
</evidence>
<evidence type="ECO:0008006" key="5">
    <source>
        <dbReference type="Google" id="ProtNLM"/>
    </source>
</evidence>
<sequence length="163" mass="17269">MLTWGAIATVAVGFGTSLQSILGVAVAALGGALLLAAATFLVRSACVRVEARADELVFIGLWRRTAIPLREIDRIGRELGGDHVSEAFHLRPLGLPDLHHLRLDLASGESVAFTQITGLRRPVEHLVARLNALVRQARPGVPGEAHAAASLRRGRPATAITTP</sequence>
<dbReference type="Proteomes" id="UP000626982">
    <property type="component" value="Unassembled WGS sequence"/>
</dbReference>
<feature type="region of interest" description="Disordered" evidence="1">
    <location>
        <begin position="144"/>
        <end position="163"/>
    </location>
</feature>
<evidence type="ECO:0000313" key="3">
    <source>
        <dbReference type="EMBL" id="GGN85791.1"/>
    </source>
</evidence>
<keyword evidence="2" id="KW-0472">Membrane</keyword>
<organism evidence="3 4">
    <name type="scientific">Agrococcus terreus</name>
    <dbReference type="NCBI Taxonomy" id="574649"/>
    <lineage>
        <taxon>Bacteria</taxon>
        <taxon>Bacillati</taxon>
        <taxon>Actinomycetota</taxon>
        <taxon>Actinomycetes</taxon>
        <taxon>Micrococcales</taxon>
        <taxon>Microbacteriaceae</taxon>
        <taxon>Agrococcus</taxon>
    </lineage>
</organism>
<comment type="caution">
    <text evidence="3">The sequence shown here is derived from an EMBL/GenBank/DDBJ whole genome shotgun (WGS) entry which is preliminary data.</text>
</comment>
<keyword evidence="4" id="KW-1185">Reference proteome</keyword>
<accession>A0ABQ2KK18</accession>
<protein>
    <recommendedName>
        <fullName evidence="5">PH domain-containing protein</fullName>
    </recommendedName>
</protein>